<keyword evidence="1" id="KW-0472">Membrane</keyword>
<evidence type="ECO:0000313" key="2">
    <source>
        <dbReference type="EMBL" id="GHF11474.1"/>
    </source>
</evidence>
<reference evidence="2" key="1">
    <citation type="journal article" date="2014" name="Int. J. Syst. Evol. Microbiol.">
        <title>Complete genome sequence of Corynebacterium casei LMG S-19264T (=DSM 44701T), isolated from a smear-ripened cheese.</title>
        <authorList>
            <consortium name="US DOE Joint Genome Institute (JGI-PGF)"/>
            <person name="Walter F."/>
            <person name="Albersmeier A."/>
            <person name="Kalinowski J."/>
            <person name="Ruckert C."/>
        </authorList>
    </citation>
    <scope>NUCLEOTIDE SEQUENCE</scope>
    <source>
        <strain evidence="2">CGMCC 1.16548</strain>
    </source>
</reference>
<dbReference type="EMBL" id="BNAI01000001">
    <property type="protein sequence ID" value="GHF11474.1"/>
    <property type="molecule type" value="Genomic_DNA"/>
</dbReference>
<dbReference type="RefSeq" id="WP_191282343.1">
    <property type="nucleotide sequence ID" value="NZ_BNAI01000001.1"/>
</dbReference>
<protein>
    <submittedName>
        <fullName evidence="2">Uncharacterized protein</fullName>
    </submittedName>
</protein>
<reference evidence="2" key="2">
    <citation type="submission" date="2020-09" db="EMBL/GenBank/DDBJ databases">
        <authorList>
            <person name="Sun Q."/>
            <person name="Zhou Y."/>
        </authorList>
    </citation>
    <scope>NUCLEOTIDE SEQUENCE</scope>
    <source>
        <strain evidence="2">CGMCC 1.16548</strain>
    </source>
</reference>
<keyword evidence="1" id="KW-1133">Transmembrane helix</keyword>
<evidence type="ECO:0000256" key="1">
    <source>
        <dbReference type="SAM" id="Phobius"/>
    </source>
</evidence>
<keyword evidence="1" id="KW-0812">Transmembrane</keyword>
<comment type="caution">
    <text evidence="2">The sequence shown here is derived from an EMBL/GenBank/DDBJ whole genome shotgun (WGS) entry which is preliminary data.</text>
</comment>
<feature type="transmembrane region" description="Helical" evidence="1">
    <location>
        <begin position="45"/>
        <end position="76"/>
    </location>
</feature>
<accession>A0A8J3GPH4</accession>
<dbReference type="Proteomes" id="UP000617531">
    <property type="component" value="Unassembled WGS sequence"/>
</dbReference>
<sequence>MSLPVAEPAPRSGFGIASLVLGILLVVGVALWLMTGSALFLALVWVLPLVIVAAIVIGAIHLVVAVLATVFGILAIARNRGRIMGIIGIVLTVAATAAAALVAVFFFETLGALSLV</sequence>
<dbReference type="AlphaFoldDB" id="A0A8J3GPH4"/>
<feature type="transmembrane region" description="Helical" evidence="1">
    <location>
        <begin position="83"/>
        <end position="107"/>
    </location>
</feature>
<feature type="transmembrane region" description="Helical" evidence="1">
    <location>
        <begin position="12"/>
        <end position="33"/>
    </location>
</feature>
<organism evidence="2 3">
    <name type="scientific">Pseudolysinimonas yzui</name>
    <dbReference type="NCBI Taxonomy" id="2708254"/>
    <lineage>
        <taxon>Bacteria</taxon>
        <taxon>Bacillati</taxon>
        <taxon>Actinomycetota</taxon>
        <taxon>Actinomycetes</taxon>
        <taxon>Micrococcales</taxon>
        <taxon>Microbacteriaceae</taxon>
        <taxon>Pseudolysinimonas</taxon>
    </lineage>
</organism>
<proteinExistence type="predicted"/>
<keyword evidence="3" id="KW-1185">Reference proteome</keyword>
<gene>
    <name evidence="2" type="ORF">GCM10011600_10900</name>
</gene>
<evidence type="ECO:0000313" key="3">
    <source>
        <dbReference type="Proteomes" id="UP000617531"/>
    </source>
</evidence>
<name>A0A8J3GPH4_9MICO</name>